<dbReference type="AlphaFoldDB" id="A0A8K0NKM4"/>
<dbReference type="SUPFAM" id="SSF81383">
    <property type="entry name" value="F-box domain"/>
    <property type="match status" value="1"/>
</dbReference>
<dbReference type="PROSITE" id="PS50181">
    <property type="entry name" value="FBOX"/>
    <property type="match status" value="1"/>
</dbReference>
<feature type="region of interest" description="Disordered" evidence="1">
    <location>
        <begin position="48"/>
        <end position="81"/>
    </location>
</feature>
<proteinExistence type="predicted"/>
<organism evidence="3 4">
    <name type="scientific">Claviceps africana</name>
    <dbReference type="NCBI Taxonomy" id="83212"/>
    <lineage>
        <taxon>Eukaryota</taxon>
        <taxon>Fungi</taxon>
        <taxon>Dikarya</taxon>
        <taxon>Ascomycota</taxon>
        <taxon>Pezizomycotina</taxon>
        <taxon>Sordariomycetes</taxon>
        <taxon>Hypocreomycetidae</taxon>
        <taxon>Hypocreales</taxon>
        <taxon>Clavicipitaceae</taxon>
        <taxon>Claviceps</taxon>
    </lineage>
</organism>
<protein>
    <recommendedName>
        <fullName evidence="2">F-box domain-containing protein</fullName>
    </recommendedName>
</protein>
<comment type="caution">
    <text evidence="3">The sequence shown here is derived from an EMBL/GenBank/DDBJ whole genome shotgun (WGS) entry which is preliminary data.</text>
</comment>
<dbReference type="Pfam" id="PF12937">
    <property type="entry name" value="F-box-like"/>
    <property type="match status" value="1"/>
</dbReference>
<dbReference type="EMBL" id="SRPY01000419">
    <property type="protein sequence ID" value="KAG5924352.1"/>
    <property type="molecule type" value="Genomic_DNA"/>
</dbReference>
<dbReference type="InterPro" id="IPR036047">
    <property type="entry name" value="F-box-like_dom_sf"/>
</dbReference>
<feature type="compositionally biased region" description="Low complexity" evidence="1">
    <location>
        <begin position="62"/>
        <end position="73"/>
    </location>
</feature>
<evidence type="ECO:0000313" key="4">
    <source>
        <dbReference type="Proteomes" id="UP000811619"/>
    </source>
</evidence>
<dbReference type="Proteomes" id="UP000811619">
    <property type="component" value="Unassembled WGS sequence"/>
</dbReference>
<dbReference type="InterPro" id="IPR001810">
    <property type="entry name" value="F-box_dom"/>
</dbReference>
<gene>
    <name evidence="3" type="ORF">E4U42_004661</name>
</gene>
<name>A0A8K0NKM4_9HYPO</name>
<evidence type="ECO:0000259" key="2">
    <source>
        <dbReference type="PROSITE" id="PS50181"/>
    </source>
</evidence>
<sequence length="659" mass="75774">MDFDTSDSSFDYGYGSLPYTSPYDLSSPYNFLSPISYVFQSLYNDSTSRSGSSYAPRPPTPTSSTPRSDIPRSYARRSNVRSVPVPIDPAARVNNKNPYLLRRLSYFDHWSHEMVYGVHRIPHHGMNRPRLPMMSEISAWEKTRLTVAETSSPLAASAQKLSRSLALAAKRRSTRWRLSFIEHIRKAVAIMKMRGSARDAPAKCALRLLNLPNETLLDIMSYLDEGGLYSLRQTSSLFRTLFDAPQFNFCHQESTLVGRHMAFDIKTIHPGNERLIRHWVNRDKYCSSCLAIEESGILQKKVEALEELRYCDGCGEQHLDALFLPKDSKEYEEGSGQQTCIGRLGHVKLCDQHSTSIITWQDIERRATKPWNDPPYMSACTDRSHGPPSISHVVEFDQLSGCSFPRLIVCPRQDPQDRPNRPNNRNIPPIHLMGYGWDLPLLELHFSTSRVSLTDLKRKLSSLVVDAFQSGQGRRLCQHISADKEILQFIQSGICSCFLKGGYLELERFTGGYWDRCRCRQQTTLECRVCGAVYMWRSGRGMVILCMRYLWSIQKPTSLGWLSLLDKDAIFTNHNKHVLWCDTPHCRTNKSGRWEFIIKRNARRAAYLSRGQSWDETADQGQWHDPESDWYNVLDVHFITDWDCREVWKASQLGSLCRW</sequence>
<keyword evidence="4" id="KW-1185">Reference proteome</keyword>
<dbReference type="OrthoDB" id="3219396at2759"/>
<evidence type="ECO:0000313" key="3">
    <source>
        <dbReference type="EMBL" id="KAG5924352.1"/>
    </source>
</evidence>
<reference evidence="3" key="1">
    <citation type="journal article" date="2020" name="bioRxiv">
        <title>Whole genome comparisons of ergot fungi reveals the divergence and evolution of species within the genus Claviceps are the result of varying mechanisms driving genome evolution and host range expansion.</title>
        <authorList>
            <person name="Wyka S.A."/>
            <person name="Mondo S.J."/>
            <person name="Liu M."/>
            <person name="Dettman J."/>
            <person name="Nalam V."/>
            <person name="Broders K.D."/>
        </authorList>
    </citation>
    <scope>NUCLEOTIDE SEQUENCE</scope>
    <source>
        <strain evidence="3">CCC 489</strain>
    </source>
</reference>
<feature type="domain" description="F-box" evidence="2">
    <location>
        <begin position="205"/>
        <end position="252"/>
    </location>
</feature>
<accession>A0A8K0NKM4</accession>
<evidence type="ECO:0000256" key="1">
    <source>
        <dbReference type="SAM" id="MobiDB-lite"/>
    </source>
</evidence>